<dbReference type="EMBL" id="JANJZL010000005">
    <property type="protein sequence ID" value="MCR2044279.1"/>
    <property type="molecule type" value="Genomic_DNA"/>
</dbReference>
<dbReference type="InterPro" id="IPR000055">
    <property type="entry name" value="Restrct_endonuc_typeI_TRD"/>
</dbReference>
<evidence type="ECO:0000256" key="1">
    <source>
        <dbReference type="ARBA" id="ARBA00010923"/>
    </source>
</evidence>
<dbReference type="Pfam" id="PF01420">
    <property type="entry name" value="Methylase_S"/>
    <property type="match status" value="2"/>
</dbReference>
<comment type="caution">
    <text evidence="6">The sequence shown here is derived from an EMBL/GenBank/DDBJ whole genome shotgun (WGS) entry which is preliminary data.</text>
</comment>
<sequence>MNIQGLKDKILQLAIQGKLVNQDPNDEPASVLLEKIKEERDRLVKEKKIKKQRLLPEITEEEKPFEIPEEWKWVRLGEVALINMGQSPKGDTVNDKEGMEFHQGKVYFGDIYLNKSDKYTTSPKKIAQPDDIILSVRAPVGTINITDREVCIGRGLCAISSLGDITKGYYFYAISAFEEYLIKKATGTTFLAITASTVNEMIIPLPPLAEQKRIVEKVDQLFALIDGLDSNKEDLLEVINLTRNQVLQEAIQGKLVEQNPEDEPASVLLEKIKKEKERLVRSKKIRKEKSLLEVTEEEKPYEIPKGWEWVRLGEVSNNYDSKRKPISVKNRDNLRKIYDYYGATGAIDKVDDFIFDGLYLLIGEDGGNFFNNKDVAFIVEGKFWANNHVHVLDFFNETLTRHIKNTLNSIDFEDRELITGIAVPKLNQTNLNNILIPLPPLAEQKRIVEKVDTIMNMLDELENELTTKI</sequence>
<dbReference type="SUPFAM" id="SSF116734">
    <property type="entry name" value="DNA methylase specificity domain"/>
    <property type="match status" value="2"/>
</dbReference>
<comment type="similarity">
    <text evidence="1">Belongs to the type-I restriction system S methylase family.</text>
</comment>
<dbReference type="EC" id="3.1.21.-" evidence="6"/>
<dbReference type="InterPro" id="IPR051212">
    <property type="entry name" value="Type-I_RE_S_subunit"/>
</dbReference>
<feature type="domain" description="Type I restriction modification DNA specificity" evidence="5">
    <location>
        <begin position="68"/>
        <end position="226"/>
    </location>
</feature>
<evidence type="ECO:0000313" key="6">
    <source>
        <dbReference type="EMBL" id="MCR2044279.1"/>
    </source>
</evidence>
<reference evidence="6" key="1">
    <citation type="submission" date="2022-07" db="EMBL/GenBank/DDBJ databases">
        <title>Enhanced cultured diversity of the mouse gut microbiota enables custom-made synthetic communities.</title>
        <authorList>
            <person name="Afrizal A."/>
        </authorList>
    </citation>
    <scope>NUCLEOTIDE SEQUENCE</scope>
    <source>
        <strain evidence="6">DSM 29482</strain>
    </source>
</reference>
<dbReference type="GO" id="GO:0009307">
    <property type="term" value="P:DNA restriction-modification system"/>
    <property type="evidence" value="ECO:0007669"/>
    <property type="project" value="UniProtKB-KW"/>
</dbReference>
<accession>A0A9X2S5G0</accession>
<keyword evidence="6" id="KW-0378">Hydrolase</keyword>
<gene>
    <name evidence="6" type="ORF">NSA23_09115</name>
</gene>
<dbReference type="Gene3D" id="3.90.220.20">
    <property type="entry name" value="DNA methylase specificity domains"/>
    <property type="match status" value="2"/>
</dbReference>
<dbReference type="GO" id="GO:0016787">
    <property type="term" value="F:hydrolase activity"/>
    <property type="evidence" value="ECO:0007669"/>
    <property type="project" value="UniProtKB-KW"/>
</dbReference>
<keyword evidence="6" id="KW-0255">Endonuclease</keyword>
<dbReference type="GO" id="GO:0004519">
    <property type="term" value="F:endonuclease activity"/>
    <property type="evidence" value="ECO:0007669"/>
    <property type="project" value="UniProtKB-KW"/>
</dbReference>
<keyword evidence="2" id="KW-0680">Restriction system</keyword>
<evidence type="ECO:0000313" key="7">
    <source>
        <dbReference type="Proteomes" id="UP001142078"/>
    </source>
</evidence>
<dbReference type="CDD" id="cd17262">
    <property type="entry name" value="RMtype1_S_Aco12261I-TRD2-CR2"/>
    <property type="match status" value="1"/>
</dbReference>
<organism evidence="6 7">
    <name type="scientific">Anaerosalibacter massiliensis</name>
    <dbReference type="NCBI Taxonomy" id="1347392"/>
    <lineage>
        <taxon>Bacteria</taxon>
        <taxon>Bacillati</taxon>
        <taxon>Bacillota</taxon>
        <taxon>Tissierellia</taxon>
        <taxon>Tissierellales</taxon>
        <taxon>Sporanaerobacteraceae</taxon>
        <taxon>Anaerosalibacter</taxon>
    </lineage>
</organism>
<evidence type="ECO:0000256" key="2">
    <source>
        <dbReference type="ARBA" id="ARBA00022747"/>
    </source>
</evidence>
<proteinExistence type="inferred from homology"/>
<feature type="domain" description="Type I restriction modification DNA specificity" evidence="5">
    <location>
        <begin position="304"/>
        <end position="469"/>
    </location>
</feature>
<keyword evidence="3" id="KW-0238">DNA-binding</keyword>
<evidence type="ECO:0000256" key="4">
    <source>
        <dbReference type="ARBA" id="ARBA00038652"/>
    </source>
</evidence>
<dbReference type="Proteomes" id="UP001142078">
    <property type="component" value="Unassembled WGS sequence"/>
</dbReference>
<protein>
    <submittedName>
        <fullName evidence="6">Restriction endonuclease subunit S</fullName>
        <ecNumber evidence="6">3.1.21.-</ecNumber>
    </submittedName>
</protein>
<dbReference type="PANTHER" id="PTHR43140">
    <property type="entry name" value="TYPE-1 RESTRICTION ENZYME ECOKI SPECIFICITY PROTEIN"/>
    <property type="match status" value="1"/>
</dbReference>
<keyword evidence="7" id="KW-1185">Reference proteome</keyword>
<dbReference type="InterPro" id="IPR044946">
    <property type="entry name" value="Restrct_endonuc_typeI_TRD_sf"/>
</dbReference>
<evidence type="ECO:0000259" key="5">
    <source>
        <dbReference type="Pfam" id="PF01420"/>
    </source>
</evidence>
<comment type="subunit">
    <text evidence="4">The methyltransferase is composed of M and S polypeptides.</text>
</comment>
<name>A0A9X2S5G0_9FIRM</name>
<dbReference type="PANTHER" id="PTHR43140:SF1">
    <property type="entry name" value="TYPE I RESTRICTION ENZYME ECOKI SPECIFICITY SUBUNIT"/>
    <property type="match status" value="1"/>
</dbReference>
<dbReference type="GO" id="GO:0003677">
    <property type="term" value="F:DNA binding"/>
    <property type="evidence" value="ECO:0007669"/>
    <property type="project" value="UniProtKB-KW"/>
</dbReference>
<dbReference type="CDD" id="cd17499">
    <property type="entry name" value="RMtype1_S_CloLW9ORF3270P-TRD1-CR1_like"/>
    <property type="match status" value="1"/>
</dbReference>
<evidence type="ECO:0000256" key="3">
    <source>
        <dbReference type="ARBA" id="ARBA00023125"/>
    </source>
</evidence>
<keyword evidence="6" id="KW-0540">Nuclease</keyword>
<dbReference type="AlphaFoldDB" id="A0A9X2S5G0"/>